<sequence length="124" mass="14300">MPTQNRPFNFMEHKELGDQLAHCCNLAYEFEKSAEMVQKTLSDLPSYGCTCDCDCRYLVEEYIAKIQDASEWISELEFRVGNEKPTPVEDKQNDRLTSPMDWVFLGCVFGFILCLMGRIPSADR</sequence>
<dbReference type="EMBL" id="JAQQWE010000010">
    <property type="protein sequence ID" value="KAK7937430.1"/>
    <property type="molecule type" value="Genomic_DNA"/>
</dbReference>
<keyword evidence="3" id="KW-1185">Reference proteome</keyword>
<dbReference type="Proteomes" id="UP001391051">
    <property type="component" value="Unassembled WGS sequence"/>
</dbReference>
<dbReference type="GeneID" id="92083582"/>
<keyword evidence="1" id="KW-1133">Transmembrane helix</keyword>
<feature type="transmembrane region" description="Helical" evidence="1">
    <location>
        <begin position="102"/>
        <end position="119"/>
    </location>
</feature>
<gene>
    <name evidence="2" type="ORF">PG986_014298</name>
</gene>
<keyword evidence="1" id="KW-0472">Membrane</keyword>
<name>A0ABR1PSK9_9PEZI</name>
<organism evidence="2 3">
    <name type="scientific">Apiospora aurea</name>
    <dbReference type="NCBI Taxonomy" id="335848"/>
    <lineage>
        <taxon>Eukaryota</taxon>
        <taxon>Fungi</taxon>
        <taxon>Dikarya</taxon>
        <taxon>Ascomycota</taxon>
        <taxon>Pezizomycotina</taxon>
        <taxon>Sordariomycetes</taxon>
        <taxon>Xylariomycetidae</taxon>
        <taxon>Amphisphaeriales</taxon>
        <taxon>Apiosporaceae</taxon>
        <taxon>Apiospora</taxon>
    </lineage>
</organism>
<comment type="caution">
    <text evidence="2">The sequence shown here is derived from an EMBL/GenBank/DDBJ whole genome shotgun (WGS) entry which is preliminary data.</text>
</comment>
<accession>A0ABR1PSK9</accession>
<evidence type="ECO:0000313" key="2">
    <source>
        <dbReference type="EMBL" id="KAK7937430.1"/>
    </source>
</evidence>
<evidence type="ECO:0000313" key="3">
    <source>
        <dbReference type="Proteomes" id="UP001391051"/>
    </source>
</evidence>
<proteinExistence type="predicted"/>
<dbReference type="RefSeq" id="XP_066692758.1">
    <property type="nucleotide sequence ID" value="XM_066850520.1"/>
</dbReference>
<reference evidence="2 3" key="1">
    <citation type="submission" date="2023-01" db="EMBL/GenBank/DDBJ databases">
        <title>Analysis of 21 Apiospora genomes using comparative genomics revels a genus with tremendous synthesis potential of carbohydrate active enzymes and secondary metabolites.</title>
        <authorList>
            <person name="Sorensen T."/>
        </authorList>
    </citation>
    <scope>NUCLEOTIDE SEQUENCE [LARGE SCALE GENOMIC DNA]</scope>
    <source>
        <strain evidence="2 3">CBS 24483</strain>
    </source>
</reference>
<keyword evidence="1" id="KW-0812">Transmembrane</keyword>
<evidence type="ECO:0000256" key="1">
    <source>
        <dbReference type="SAM" id="Phobius"/>
    </source>
</evidence>
<protein>
    <submittedName>
        <fullName evidence="2">Uncharacterized protein</fullName>
    </submittedName>
</protein>